<name>X1NFH4_9ZZZZ</name>
<dbReference type="InterPro" id="IPR001633">
    <property type="entry name" value="EAL_dom"/>
</dbReference>
<dbReference type="CDD" id="cd01948">
    <property type="entry name" value="EAL"/>
    <property type="match status" value="1"/>
</dbReference>
<dbReference type="Gene3D" id="3.20.20.450">
    <property type="entry name" value="EAL domain"/>
    <property type="match status" value="1"/>
</dbReference>
<feature type="domain" description="EAL" evidence="1">
    <location>
        <begin position="1"/>
        <end position="90"/>
    </location>
</feature>
<proteinExistence type="predicted"/>
<dbReference type="InterPro" id="IPR035919">
    <property type="entry name" value="EAL_sf"/>
</dbReference>
<dbReference type="SUPFAM" id="SSF141868">
    <property type="entry name" value="EAL domain-like"/>
    <property type="match status" value="1"/>
</dbReference>
<dbReference type="PANTHER" id="PTHR33121:SF71">
    <property type="entry name" value="OXYGEN SENSOR PROTEIN DOSP"/>
    <property type="match status" value="1"/>
</dbReference>
<evidence type="ECO:0000259" key="1">
    <source>
        <dbReference type="PROSITE" id="PS50883"/>
    </source>
</evidence>
<dbReference type="PANTHER" id="PTHR33121">
    <property type="entry name" value="CYCLIC DI-GMP PHOSPHODIESTERASE PDEF"/>
    <property type="match status" value="1"/>
</dbReference>
<comment type="caution">
    <text evidence="2">The sequence shown here is derived from an EMBL/GenBank/DDBJ whole genome shotgun (WGS) entry which is preliminary data.</text>
</comment>
<dbReference type="GO" id="GO:0071111">
    <property type="term" value="F:cyclic-guanylate-specific phosphodiesterase activity"/>
    <property type="evidence" value="ECO:0007669"/>
    <property type="project" value="InterPro"/>
</dbReference>
<sequence length="97" mass="11209">MQELKIDRFFMQHIVDDPINAGIVKVVIAMAYGLGLKVVAEGIETRQQFDFLKTLKWSFEGIIQCDLVQGCLFSRPVPAEEFSRLLIAQKRRVDWPR</sequence>
<dbReference type="InterPro" id="IPR050706">
    <property type="entry name" value="Cyclic-di-GMP_PDE-like"/>
</dbReference>
<accession>X1NFH4</accession>
<dbReference type="Pfam" id="PF00563">
    <property type="entry name" value="EAL"/>
    <property type="match status" value="1"/>
</dbReference>
<reference evidence="2" key="1">
    <citation type="journal article" date="2014" name="Front. Microbiol.">
        <title>High frequency of phylogenetically diverse reductive dehalogenase-homologous genes in deep subseafloor sedimentary metagenomes.</title>
        <authorList>
            <person name="Kawai M."/>
            <person name="Futagami T."/>
            <person name="Toyoda A."/>
            <person name="Takaki Y."/>
            <person name="Nishi S."/>
            <person name="Hori S."/>
            <person name="Arai W."/>
            <person name="Tsubouchi T."/>
            <person name="Morono Y."/>
            <person name="Uchiyama I."/>
            <person name="Ito T."/>
            <person name="Fujiyama A."/>
            <person name="Inagaki F."/>
            <person name="Takami H."/>
        </authorList>
    </citation>
    <scope>NUCLEOTIDE SEQUENCE</scope>
    <source>
        <strain evidence="2">Expedition CK06-06</strain>
    </source>
</reference>
<dbReference type="EMBL" id="BARV01023965">
    <property type="protein sequence ID" value="GAI42792.1"/>
    <property type="molecule type" value="Genomic_DNA"/>
</dbReference>
<organism evidence="2">
    <name type="scientific">marine sediment metagenome</name>
    <dbReference type="NCBI Taxonomy" id="412755"/>
    <lineage>
        <taxon>unclassified sequences</taxon>
        <taxon>metagenomes</taxon>
        <taxon>ecological metagenomes</taxon>
    </lineage>
</organism>
<dbReference type="PROSITE" id="PS50883">
    <property type="entry name" value="EAL"/>
    <property type="match status" value="1"/>
</dbReference>
<protein>
    <recommendedName>
        <fullName evidence="1">EAL domain-containing protein</fullName>
    </recommendedName>
</protein>
<evidence type="ECO:0000313" key="2">
    <source>
        <dbReference type="EMBL" id="GAI42792.1"/>
    </source>
</evidence>
<gene>
    <name evidence="2" type="ORF">S06H3_39213</name>
</gene>
<dbReference type="AlphaFoldDB" id="X1NFH4"/>